<gene>
    <name evidence="2" type="ordered locus">Dd703_2377</name>
</gene>
<sequence>MNRLQKPLLALTLSLLSLTAVAADGYKDMKFGSSYSTIKQQADCSLSGPETVDGMSVYSCKNFVFGSKKTLAMFGFNNDKFVRLAISVTMDDLPSVVEGLKSKYGMTTPLSSADINTFMNTPNSRVVARFDKNHITLVFDNDANGQKTIFLVYTADNYSSAGTGSSSSSSVSKNDL</sequence>
<keyword evidence="1" id="KW-0732">Signal</keyword>
<keyword evidence="3" id="KW-1185">Reference proteome</keyword>
<dbReference type="KEGG" id="dda:Dd703_2377"/>
<accession>C6C8J3</accession>
<dbReference type="Proteomes" id="UP000002734">
    <property type="component" value="Chromosome"/>
</dbReference>
<organism evidence="2 3">
    <name type="scientific">Musicola paradisiaca (strain Ech703)</name>
    <name type="common">Dickeya paradisiaca</name>
    <name type="synonym">Dickeya dadantii</name>
    <dbReference type="NCBI Taxonomy" id="579405"/>
    <lineage>
        <taxon>Bacteria</taxon>
        <taxon>Pseudomonadati</taxon>
        <taxon>Pseudomonadota</taxon>
        <taxon>Gammaproteobacteria</taxon>
        <taxon>Enterobacterales</taxon>
        <taxon>Pectobacteriaceae</taxon>
        <taxon>Musicola</taxon>
    </lineage>
</organism>
<feature type="chain" id="PRO_5002963181" evidence="1">
    <location>
        <begin position="23"/>
        <end position="176"/>
    </location>
</feature>
<dbReference type="eggNOG" id="ENOG5033CB1">
    <property type="taxonomic scope" value="Bacteria"/>
</dbReference>
<evidence type="ECO:0000313" key="2">
    <source>
        <dbReference type="EMBL" id="ACS86159.1"/>
    </source>
</evidence>
<name>C6C8J3_MUSP7</name>
<dbReference type="HOGENOM" id="CLU_1515587_0_0_6"/>
<dbReference type="EMBL" id="CP001654">
    <property type="protein sequence ID" value="ACS86159.1"/>
    <property type="molecule type" value="Genomic_DNA"/>
</dbReference>
<feature type="signal peptide" evidence="1">
    <location>
        <begin position="1"/>
        <end position="22"/>
    </location>
</feature>
<evidence type="ECO:0000313" key="3">
    <source>
        <dbReference type="Proteomes" id="UP000002734"/>
    </source>
</evidence>
<reference evidence="2" key="1">
    <citation type="submission" date="2009-06" db="EMBL/GenBank/DDBJ databases">
        <title>Complete sequence of Dickeya dadantii Ech703.</title>
        <authorList>
            <consortium name="US DOE Joint Genome Institute"/>
            <person name="Lucas S."/>
            <person name="Copeland A."/>
            <person name="Lapidus A."/>
            <person name="Glavina del Rio T."/>
            <person name="Dalin E."/>
            <person name="Tice H."/>
            <person name="Bruce D."/>
            <person name="Goodwin L."/>
            <person name="Pitluck S."/>
            <person name="Chertkov O."/>
            <person name="Brettin T."/>
            <person name="Detter J.C."/>
            <person name="Han C."/>
            <person name="Larimer F."/>
            <person name="Land M."/>
            <person name="Hauser L."/>
            <person name="Kyrpides N."/>
            <person name="Mikhailova N."/>
            <person name="Balakrishnan V."/>
            <person name="Glasner J."/>
            <person name="Perna N.T."/>
        </authorList>
    </citation>
    <scope>NUCLEOTIDE SEQUENCE [LARGE SCALE GENOMIC DNA]</scope>
    <source>
        <strain evidence="2">Ech703</strain>
    </source>
</reference>
<protein>
    <submittedName>
        <fullName evidence="2">Uncharacterized protein</fullName>
    </submittedName>
</protein>
<proteinExistence type="predicted"/>
<dbReference type="RefSeq" id="WP_015854066.1">
    <property type="nucleotide sequence ID" value="NC_012880.1"/>
</dbReference>
<evidence type="ECO:0000256" key="1">
    <source>
        <dbReference type="SAM" id="SignalP"/>
    </source>
</evidence>
<dbReference type="AlphaFoldDB" id="C6C8J3"/>